<proteinExistence type="predicted"/>
<evidence type="ECO:0000256" key="2">
    <source>
        <dbReference type="SAM" id="SignalP"/>
    </source>
</evidence>
<protein>
    <recommendedName>
        <fullName evidence="5">Lipoprotein</fullName>
    </recommendedName>
</protein>
<feature type="region of interest" description="Disordered" evidence="1">
    <location>
        <begin position="86"/>
        <end position="124"/>
    </location>
</feature>
<keyword evidence="2" id="KW-0732">Signal</keyword>
<dbReference type="Proteomes" id="UP000655044">
    <property type="component" value="Unassembled WGS sequence"/>
</dbReference>
<accession>A0A8J3S3G5</accession>
<evidence type="ECO:0000313" key="4">
    <source>
        <dbReference type="Proteomes" id="UP000655044"/>
    </source>
</evidence>
<feature type="chain" id="PRO_5038678928" description="Lipoprotein" evidence="2">
    <location>
        <begin position="30"/>
        <end position="124"/>
    </location>
</feature>
<feature type="signal peptide" evidence="2">
    <location>
        <begin position="1"/>
        <end position="29"/>
    </location>
</feature>
<dbReference type="RefSeq" id="WP_189243011.1">
    <property type="nucleotide sequence ID" value="NZ_BMQP01000026.1"/>
</dbReference>
<evidence type="ECO:0008006" key="5">
    <source>
        <dbReference type="Google" id="ProtNLM"/>
    </source>
</evidence>
<comment type="caution">
    <text evidence="3">The sequence shown here is derived from an EMBL/GenBank/DDBJ whole genome shotgun (WGS) entry which is preliminary data.</text>
</comment>
<evidence type="ECO:0000313" key="3">
    <source>
        <dbReference type="EMBL" id="GIH86438.1"/>
    </source>
</evidence>
<gene>
    <name evidence="3" type="ORF">Pro02_48460</name>
</gene>
<name>A0A8J3S3G5_PLARO</name>
<reference evidence="3" key="1">
    <citation type="submission" date="2021-01" db="EMBL/GenBank/DDBJ databases">
        <title>Whole genome shotgun sequence of Planobispora rosea NBRC 15558.</title>
        <authorList>
            <person name="Komaki H."/>
            <person name="Tamura T."/>
        </authorList>
    </citation>
    <scope>NUCLEOTIDE SEQUENCE</scope>
    <source>
        <strain evidence="3">NBRC 15558</strain>
    </source>
</reference>
<organism evidence="3 4">
    <name type="scientific">Planobispora rosea</name>
    <dbReference type="NCBI Taxonomy" id="35762"/>
    <lineage>
        <taxon>Bacteria</taxon>
        <taxon>Bacillati</taxon>
        <taxon>Actinomycetota</taxon>
        <taxon>Actinomycetes</taxon>
        <taxon>Streptosporangiales</taxon>
        <taxon>Streptosporangiaceae</taxon>
        <taxon>Planobispora</taxon>
    </lineage>
</organism>
<sequence length="124" mass="12578">MSSTRLRKSSHSIALTTLSALSLTLAATACKPETAAPEPTTPPVTADCVVVESDGSYRPVDDDRCDDSDSGSGFVWIYGGTYHPHTGRISGGTRSKPAGTNISTRSGKVIVGGFGSSGKGGSGS</sequence>
<keyword evidence="4" id="KW-1185">Reference proteome</keyword>
<dbReference type="PROSITE" id="PS51257">
    <property type="entry name" value="PROKAR_LIPOPROTEIN"/>
    <property type="match status" value="1"/>
</dbReference>
<evidence type="ECO:0000256" key="1">
    <source>
        <dbReference type="SAM" id="MobiDB-lite"/>
    </source>
</evidence>
<dbReference type="EMBL" id="BOOI01000046">
    <property type="protein sequence ID" value="GIH86438.1"/>
    <property type="molecule type" value="Genomic_DNA"/>
</dbReference>
<feature type="compositionally biased region" description="Gly residues" evidence="1">
    <location>
        <begin position="110"/>
        <end position="124"/>
    </location>
</feature>
<dbReference type="AlphaFoldDB" id="A0A8J3S3G5"/>